<accession>A0AAQ3NM56</accession>
<reference evidence="1 2" key="1">
    <citation type="journal article" date="2023" name="Life. Sci Alliance">
        <title>Evolutionary insights into 3D genome organization and epigenetic landscape of Vigna mungo.</title>
        <authorList>
            <person name="Junaid A."/>
            <person name="Singh B."/>
            <person name="Bhatia S."/>
        </authorList>
    </citation>
    <scope>NUCLEOTIDE SEQUENCE [LARGE SCALE GENOMIC DNA]</scope>
    <source>
        <strain evidence="1">Urdbean</strain>
    </source>
</reference>
<evidence type="ECO:0000313" key="2">
    <source>
        <dbReference type="Proteomes" id="UP001374535"/>
    </source>
</evidence>
<gene>
    <name evidence="1" type="ORF">V8G54_017550</name>
</gene>
<keyword evidence="2" id="KW-1185">Reference proteome</keyword>
<name>A0AAQ3NM56_VIGMU</name>
<organism evidence="1 2">
    <name type="scientific">Vigna mungo</name>
    <name type="common">Black gram</name>
    <name type="synonym">Phaseolus mungo</name>
    <dbReference type="NCBI Taxonomy" id="3915"/>
    <lineage>
        <taxon>Eukaryota</taxon>
        <taxon>Viridiplantae</taxon>
        <taxon>Streptophyta</taxon>
        <taxon>Embryophyta</taxon>
        <taxon>Tracheophyta</taxon>
        <taxon>Spermatophyta</taxon>
        <taxon>Magnoliopsida</taxon>
        <taxon>eudicotyledons</taxon>
        <taxon>Gunneridae</taxon>
        <taxon>Pentapetalae</taxon>
        <taxon>rosids</taxon>
        <taxon>fabids</taxon>
        <taxon>Fabales</taxon>
        <taxon>Fabaceae</taxon>
        <taxon>Papilionoideae</taxon>
        <taxon>50 kb inversion clade</taxon>
        <taxon>NPAAA clade</taxon>
        <taxon>indigoferoid/millettioid clade</taxon>
        <taxon>Phaseoleae</taxon>
        <taxon>Vigna</taxon>
    </lineage>
</organism>
<dbReference type="EMBL" id="CP144696">
    <property type="protein sequence ID" value="WVZ13020.1"/>
    <property type="molecule type" value="Genomic_DNA"/>
</dbReference>
<proteinExistence type="predicted"/>
<dbReference type="AlphaFoldDB" id="A0AAQ3NM56"/>
<dbReference type="Proteomes" id="UP001374535">
    <property type="component" value="Chromosome 5"/>
</dbReference>
<sequence length="443" mass="48940">MLGRTSTKLSALLSGSLPLWCSWGIAERPALWKAAAGRLVLWKVAAGVQLGYSLALCSLEGCRWGAAGVQLSGDNADVGELGGLLGLVGTLPSSSFVLHLLPWPFCKLKGSPWKWRAKPILLGIVVAYEFLFLQELLGHRRSFSSTRKFSRNSWATDSHFRLLGCSRGTPGPQTVTNGHSRLLGCSLGTPRPRTELLGHGRSFSSTGMFSMISWVTDGHSRLLRGSLGTPGSRMVIFVYWEVLEKLLGHERSFSSTGRFSRNSWATDGHSRLLGSSPGTPGTQTELLGHGRSFSFTRMFSRNSWATDGHSLLRGCSPGTPGLRTVIFVYWWFSRNSWAMNDHSRLLGSSPGTPRPWTTNLVYWEVLQEVLGHRQPFTPTGRSTDEQRLEARSPIQPPSNAFCRYLSLSTIKATERSKPEDHQMIKIAGDRAAQVERRQTENLV</sequence>
<evidence type="ECO:0000313" key="1">
    <source>
        <dbReference type="EMBL" id="WVZ13020.1"/>
    </source>
</evidence>
<protein>
    <submittedName>
        <fullName evidence="1">Uncharacterized protein</fullName>
    </submittedName>
</protein>